<evidence type="ECO:0000256" key="8">
    <source>
        <dbReference type="ARBA" id="ARBA00022857"/>
    </source>
</evidence>
<dbReference type="Pfam" id="PF02544">
    <property type="entry name" value="Steroid_dh"/>
    <property type="match status" value="1"/>
</dbReference>
<dbReference type="GO" id="GO:0007548">
    <property type="term" value="P:sex differentiation"/>
    <property type="evidence" value="ECO:0007669"/>
    <property type="project" value="UniProtKB-KW"/>
</dbReference>
<evidence type="ECO:0000256" key="2">
    <source>
        <dbReference type="ARBA" id="ARBA00004477"/>
    </source>
</evidence>
<keyword evidence="7" id="KW-0492">Microsome</keyword>
<feature type="transmembrane region" description="Helical" evidence="18">
    <location>
        <begin position="66"/>
        <end position="83"/>
    </location>
</feature>
<evidence type="ECO:0000256" key="12">
    <source>
        <dbReference type="ARBA" id="ARBA00023098"/>
    </source>
</evidence>
<keyword evidence="21" id="KW-1185">Reference proteome</keyword>
<evidence type="ECO:0000256" key="18">
    <source>
        <dbReference type="PIRNR" id="PIRNR015596"/>
    </source>
</evidence>
<comment type="function">
    <text evidence="14">Converts testosterone into 5-alpha-dihydrotestosterone and progesterone or corticosterone into their corresponding 5-alpha-3-oxosteroids. It plays a central role in sexual differentiation and androgen physiology.</text>
</comment>
<dbReference type="EC" id="1.3.1.22" evidence="18"/>
<name>A0A7R9BUH1_9CRUS</name>
<evidence type="ECO:0000256" key="13">
    <source>
        <dbReference type="ARBA" id="ARBA00023136"/>
    </source>
</evidence>
<keyword evidence="8" id="KW-0521">NADP</keyword>
<dbReference type="EMBL" id="OA884050">
    <property type="protein sequence ID" value="CAD7280205.1"/>
    <property type="molecule type" value="Genomic_DNA"/>
</dbReference>
<comment type="catalytic activity">
    <reaction evidence="15">
        <text>5alpha-pregnane-3,20-dione + NADP(+) = progesterone + NADPH + H(+)</text>
        <dbReference type="Rhea" id="RHEA:21952"/>
        <dbReference type="ChEBI" id="CHEBI:15378"/>
        <dbReference type="ChEBI" id="CHEBI:17026"/>
        <dbReference type="ChEBI" id="CHEBI:28952"/>
        <dbReference type="ChEBI" id="CHEBI:57783"/>
        <dbReference type="ChEBI" id="CHEBI:58349"/>
        <dbReference type="EC" id="1.3.1.22"/>
    </reaction>
    <physiologicalReaction direction="right-to-left" evidence="15">
        <dbReference type="Rhea" id="RHEA:21954"/>
    </physiologicalReaction>
</comment>
<protein>
    <recommendedName>
        <fullName evidence="18">3-oxo-5alpha-steroid 4-dehydrogenase (NADP(+))</fullName>
        <ecNumber evidence="18">1.3.1.22</ecNumber>
    </recommendedName>
</protein>
<dbReference type="PANTHER" id="PTHR10556:SF57">
    <property type="entry name" value="3-OXO-5-ALPHA-STEROID 4-DEHYDROGENASE 1"/>
    <property type="match status" value="1"/>
</dbReference>
<feature type="transmembrane region" description="Helical" evidence="18">
    <location>
        <begin position="6"/>
        <end position="24"/>
    </location>
</feature>
<comment type="catalytic activity">
    <reaction evidence="16">
        <text>androst-4-ene-3,17-dione + NADPH + H(+) = 5alpha-androstan-3,17-dione + NADP(+)</text>
        <dbReference type="Rhea" id="RHEA:50816"/>
        <dbReference type="ChEBI" id="CHEBI:15378"/>
        <dbReference type="ChEBI" id="CHEBI:15994"/>
        <dbReference type="ChEBI" id="CHEBI:16422"/>
        <dbReference type="ChEBI" id="CHEBI:57783"/>
        <dbReference type="ChEBI" id="CHEBI:58349"/>
    </reaction>
    <physiologicalReaction direction="left-to-right" evidence="16">
        <dbReference type="Rhea" id="RHEA:50817"/>
    </physiologicalReaction>
</comment>
<evidence type="ECO:0000313" key="21">
    <source>
        <dbReference type="Proteomes" id="UP000678499"/>
    </source>
</evidence>
<evidence type="ECO:0000256" key="5">
    <source>
        <dbReference type="ARBA" id="ARBA00022782"/>
    </source>
</evidence>
<dbReference type="Proteomes" id="UP000678499">
    <property type="component" value="Unassembled WGS sequence"/>
</dbReference>
<dbReference type="EMBL" id="CAJPEX010002013">
    <property type="protein sequence ID" value="CAG0920357.1"/>
    <property type="molecule type" value="Genomic_DNA"/>
</dbReference>
<dbReference type="PROSITE" id="PS50244">
    <property type="entry name" value="S5A_REDUCTASE"/>
    <property type="match status" value="1"/>
</dbReference>
<feature type="transmembrane region" description="Helical" evidence="18">
    <location>
        <begin position="103"/>
        <end position="123"/>
    </location>
</feature>
<evidence type="ECO:0000256" key="17">
    <source>
        <dbReference type="ARBA" id="ARBA00049397"/>
    </source>
</evidence>
<evidence type="ECO:0000256" key="16">
    <source>
        <dbReference type="ARBA" id="ARBA00049166"/>
    </source>
</evidence>
<dbReference type="InterPro" id="IPR039357">
    <property type="entry name" value="SRD5A/TECR"/>
</dbReference>
<evidence type="ECO:0000256" key="3">
    <source>
        <dbReference type="ARBA" id="ARBA00007742"/>
    </source>
</evidence>
<dbReference type="PANTHER" id="PTHR10556">
    <property type="entry name" value="3-OXO-5-ALPHA-STEROID 4-DEHYDROGENASE"/>
    <property type="match status" value="1"/>
</dbReference>
<evidence type="ECO:0000256" key="15">
    <source>
        <dbReference type="ARBA" id="ARBA00048292"/>
    </source>
</evidence>
<keyword evidence="4 18" id="KW-0812">Transmembrane</keyword>
<evidence type="ECO:0000256" key="1">
    <source>
        <dbReference type="ARBA" id="ARBA00004154"/>
    </source>
</evidence>
<dbReference type="OrthoDB" id="5788137at2759"/>
<keyword evidence="13 18" id="KW-0472">Membrane</keyword>
<evidence type="ECO:0000256" key="14">
    <source>
        <dbReference type="ARBA" id="ARBA00037789"/>
    </source>
</evidence>
<gene>
    <name evidence="20" type="ORF">NMOB1V02_LOCUS7868</name>
</gene>
<keyword evidence="9" id="KW-0726">Sexual differentiation</keyword>
<dbReference type="GO" id="GO:0030154">
    <property type="term" value="P:cell differentiation"/>
    <property type="evidence" value="ECO:0007669"/>
    <property type="project" value="UniProtKB-KW"/>
</dbReference>
<feature type="domain" description="3-oxo-5-alpha-steroid 4-dehydrogenase C-terminal" evidence="19">
    <location>
        <begin position="98"/>
        <end position="247"/>
    </location>
</feature>
<evidence type="ECO:0000256" key="11">
    <source>
        <dbReference type="ARBA" id="ARBA00023002"/>
    </source>
</evidence>
<sequence length="247" mass="27908">MSYISFSMSCILIVSGLGVLLGPNRHPYGRYSTKGYGFFVPVKLAWVVQESPAFFIPLALRLMKGIAWISSDCVLLLFMLHYFQRSFVYPVLITAGKPSPLSVVISAFTFCAFNGYLQARYLLNEVSYEDPRLTSLSYLCGFVIFILGMAINLHSDHVLRSLRKNDSEGGYKIPYGGLFQFVSAANYFGEIVEWWGYALAMSGLPGCAFAFFTTCMLTKRGLDHHQFYLEKIPNYPRDRKAVIPFIL</sequence>
<keyword evidence="5" id="KW-0221">Differentiation</keyword>
<evidence type="ECO:0000256" key="4">
    <source>
        <dbReference type="ARBA" id="ARBA00022692"/>
    </source>
</evidence>
<dbReference type="Gene3D" id="1.20.120.1630">
    <property type="match status" value="1"/>
</dbReference>
<dbReference type="InterPro" id="IPR001104">
    <property type="entry name" value="3-oxo-5_a-steroid_4-DH_C"/>
</dbReference>
<feature type="transmembrane region" description="Helical" evidence="18">
    <location>
        <begin position="195"/>
        <end position="217"/>
    </location>
</feature>
<dbReference type="GO" id="GO:0047751">
    <property type="term" value="F:3-oxo-5-alpha-steroid 4-dehydrogenase (NADP+) activity"/>
    <property type="evidence" value="ECO:0007669"/>
    <property type="project" value="UniProtKB-EC"/>
</dbReference>
<comment type="catalytic activity">
    <reaction evidence="18">
        <text>a 3-oxo-5alpha-steroid + NADP(+) = a 3-oxo-Delta(4)-steroid + NADPH + H(+)</text>
        <dbReference type="Rhea" id="RHEA:54384"/>
        <dbReference type="ChEBI" id="CHEBI:13601"/>
        <dbReference type="ChEBI" id="CHEBI:15378"/>
        <dbReference type="ChEBI" id="CHEBI:47909"/>
        <dbReference type="ChEBI" id="CHEBI:57783"/>
        <dbReference type="ChEBI" id="CHEBI:58349"/>
        <dbReference type="EC" id="1.3.1.22"/>
    </reaction>
</comment>
<keyword evidence="6" id="KW-0256">Endoplasmic reticulum</keyword>
<dbReference type="GO" id="GO:0005789">
    <property type="term" value="C:endoplasmic reticulum membrane"/>
    <property type="evidence" value="ECO:0007669"/>
    <property type="project" value="UniProtKB-SubCell"/>
</dbReference>
<dbReference type="FunFam" id="1.20.120.1630:FF:000002">
    <property type="entry name" value="Steroid 5 alpha-reductase 1"/>
    <property type="match status" value="1"/>
</dbReference>
<comment type="catalytic activity">
    <reaction evidence="17">
        <text>17beta-hydroxy-5alpha-androstan-3-one + NADP(+) = testosterone + NADPH + H(+)</text>
        <dbReference type="Rhea" id="RHEA:50820"/>
        <dbReference type="ChEBI" id="CHEBI:15378"/>
        <dbReference type="ChEBI" id="CHEBI:16330"/>
        <dbReference type="ChEBI" id="CHEBI:17347"/>
        <dbReference type="ChEBI" id="CHEBI:57783"/>
        <dbReference type="ChEBI" id="CHEBI:58349"/>
        <dbReference type="EC" id="1.3.1.22"/>
    </reaction>
    <physiologicalReaction direction="right-to-left" evidence="17">
        <dbReference type="Rhea" id="RHEA:50822"/>
    </physiologicalReaction>
</comment>
<dbReference type="InterPro" id="IPR016636">
    <property type="entry name" value="3-oxo-5-alpha-steroid_4-DH"/>
</dbReference>
<keyword evidence="12" id="KW-0443">Lipid metabolism</keyword>
<dbReference type="AlphaFoldDB" id="A0A7R9BUH1"/>
<keyword evidence="10 18" id="KW-1133">Transmembrane helix</keyword>
<evidence type="ECO:0000256" key="10">
    <source>
        <dbReference type="ARBA" id="ARBA00022989"/>
    </source>
</evidence>
<reference evidence="20" key="1">
    <citation type="submission" date="2020-11" db="EMBL/GenBank/DDBJ databases">
        <authorList>
            <person name="Tran Van P."/>
        </authorList>
    </citation>
    <scope>NUCLEOTIDE SEQUENCE</scope>
</reference>
<keyword evidence="11" id="KW-0560">Oxidoreductase</keyword>
<evidence type="ECO:0000256" key="9">
    <source>
        <dbReference type="ARBA" id="ARBA00022928"/>
    </source>
</evidence>
<comment type="subcellular location">
    <subcellularLocation>
        <location evidence="2">Endoplasmic reticulum membrane</location>
        <topology evidence="2">Multi-pass membrane protein</topology>
    </subcellularLocation>
    <subcellularLocation>
        <location evidence="1">Microsome membrane</location>
        <topology evidence="1">Multi-pass membrane protein</topology>
    </subcellularLocation>
</comment>
<proteinExistence type="inferred from homology"/>
<evidence type="ECO:0000259" key="19">
    <source>
        <dbReference type="Pfam" id="PF02544"/>
    </source>
</evidence>
<comment type="similarity">
    <text evidence="3 18">Belongs to the steroid 5-alpha reductase family.</text>
</comment>
<evidence type="ECO:0000313" key="20">
    <source>
        <dbReference type="EMBL" id="CAD7280205.1"/>
    </source>
</evidence>
<dbReference type="PIRSF" id="PIRSF015596">
    <property type="entry name" value="5_alpha-SR2"/>
    <property type="match status" value="1"/>
</dbReference>
<evidence type="ECO:0000256" key="7">
    <source>
        <dbReference type="ARBA" id="ARBA00022848"/>
    </source>
</evidence>
<dbReference type="GO" id="GO:0006702">
    <property type="term" value="P:androgen biosynthetic process"/>
    <property type="evidence" value="ECO:0007669"/>
    <property type="project" value="UniProtKB-ARBA"/>
</dbReference>
<organism evidence="20">
    <name type="scientific">Notodromas monacha</name>
    <dbReference type="NCBI Taxonomy" id="399045"/>
    <lineage>
        <taxon>Eukaryota</taxon>
        <taxon>Metazoa</taxon>
        <taxon>Ecdysozoa</taxon>
        <taxon>Arthropoda</taxon>
        <taxon>Crustacea</taxon>
        <taxon>Oligostraca</taxon>
        <taxon>Ostracoda</taxon>
        <taxon>Podocopa</taxon>
        <taxon>Podocopida</taxon>
        <taxon>Cypridocopina</taxon>
        <taxon>Cypridoidea</taxon>
        <taxon>Cyprididae</taxon>
        <taxon>Notodromas</taxon>
    </lineage>
</organism>
<feature type="transmembrane region" description="Helical" evidence="18">
    <location>
        <begin position="36"/>
        <end position="60"/>
    </location>
</feature>
<accession>A0A7R9BUH1</accession>
<evidence type="ECO:0000256" key="6">
    <source>
        <dbReference type="ARBA" id="ARBA00022824"/>
    </source>
</evidence>
<feature type="transmembrane region" description="Helical" evidence="18">
    <location>
        <begin position="135"/>
        <end position="153"/>
    </location>
</feature>